<dbReference type="Proteomes" id="UP000034883">
    <property type="component" value="Chromosome"/>
</dbReference>
<gene>
    <name evidence="2" type="ORF">DB32_001345</name>
</gene>
<dbReference type="AlphaFoldDB" id="A0A0F6W0L7"/>
<organism evidence="2 3">
    <name type="scientific">Sandaracinus amylolyticus</name>
    <dbReference type="NCBI Taxonomy" id="927083"/>
    <lineage>
        <taxon>Bacteria</taxon>
        <taxon>Pseudomonadati</taxon>
        <taxon>Myxococcota</taxon>
        <taxon>Polyangia</taxon>
        <taxon>Polyangiales</taxon>
        <taxon>Sandaracinaceae</taxon>
        <taxon>Sandaracinus</taxon>
    </lineage>
</organism>
<dbReference type="STRING" id="927083.DB32_001345"/>
<accession>A0A0F6W0L7</accession>
<dbReference type="EMBL" id="CP011125">
    <property type="protein sequence ID" value="AKF04196.1"/>
    <property type="molecule type" value="Genomic_DNA"/>
</dbReference>
<reference evidence="2 3" key="1">
    <citation type="submission" date="2015-03" db="EMBL/GenBank/DDBJ databases">
        <title>Genome assembly of Sandaracinus amylolyticus DSM 53668.</title>
        <authorList>
            <person name="Sharma G."/>
            <person name="Subramanian S."/>
        </authorList>
    </citation>
    <scope>NUCLEOTIDE SEQUENCE [LARGE SCALE GENOMIC DNA]</scope>
    <source>
        <strain evidence="2 3">DSM 53668</strain>
    </source>
</reference>
<protein>
    <submittedName>
        <fullName evidence="2">Uncharacterized protein</fullName>
    </submittedName>
</protein>
<feature type="region of interest" description="Disordered" evidence="1">
    <location>
        <begin position="1"/>
        <end position="46"/>
    </location>
</feature>
<evidence type="ECO:0000313" key="3">
    <source>
        <dbReference type="Proteomes" id="UP000034883"/>
    </source>
</evidence>
<evidence type="ECO:0000256" key="1">
    <source>
        <dbReference type="SAM" id="MobiDB-lite"/>
    </source>
</evidence>
<evidence type="ECO:0000313" key="2">
    <source>
        <dbReference type="EMBL" id="AKF04196.1"/>
    </source>
</evidence>
<proteinExistence type="predicted"/>
<keyword evidence="3" id="KW-1185">Reference proteome</keyword>
<feature type="compositionally biased region" description="Basic residues" evidence="1">
    <location>
        <begin position="35"/>
        <end position="46"/>
    </location>
</feature>
<dbReference type="KEGG" id="samy:DB32_001345"/>
<sequence>MVAIDEDGSSSRSLIAIPSVAESAMPIQHESPAHVTRRRRRPARAA</sequence>
<name>A0A0F6W0L7_9BACT</name>